<evidence type="ECO:0000256" key="1">
    <source>
        <dbReference type="RuleBase" id="RU363044"/>
    </source>
</evidence>
<evidence type="ECO:0000259" key="3">
    <source>
        <dbReference type="Pfam" id="PF05970"/>
    </source>
</evidence>
<evidence type="ECO:0000256" key="2">
    <source>
        <dbReference type="SAM" id="MobiDB-lite"/>
    </source>
</evidence>
<dbReference type="Proteomes" id="UP000266861">
    <property type="component" value="Unassembled WGS sequence"/>
</dbReference>
<evidence type="ECO:0000313" key="5">
    <source>
        <dbReference type="Proteomes" id="UP000266861"/>
    </source>
</evidence>
<proteinExistence type="inferred from homology"/>
<dbReference type="GO" id="GO:0000723">
    <property type="term" value="P:telomere maintenance"/>
    <property type="evidence" value="ECO:0007669"/>
    <property type="project" value="InterPro"/>
</dbReference>
<organism evidence="4 5">
    <name type="scientific">Diversispora epigaea</name>
    <dbReference type="NCBI Taxonomy" id="1348612"/>
    <lineage>
        <taxon>Eukaryota</taxon>
        <taxon>Fungi</taxon>
        <taxon>Fungi incertae sedis</taxon>
        <taxon>Mucoromycota</taxon>
        <taxon>Glomeromycotina</taxon>
        <taxon>Glomeromycetes</taxon>
        <taxon>Diversisporales</taxon>
        <taxon>Diversisporaceae</taxon>
        <taxon>Diversispora</taxon>
    </lineage>
</organism>
<comment type="similarity">
    <text evidence="1">Belongs to the helicase family.</text>
</comment>
<feature type="domain" description="DNA helicase Pif1-like DEAD-box helicase" evidence="3">
    <location>
        <begin position="250"/>
        <end position="363"/>
    </location>
</feature>
<comment type="catalytic activity">
    <reaction evidence="1">
        <text>ATP + H2O = ADP + phosphate + H(+)</text>
        <dbReference type="Rhea" id="RHEA:13065"/>
        <dbReference type="ChEBI" id="CHEBI:15377"/>
        <dbReference type="ChEBI" id="CHEBI:15378"/>
        <dbReference type="ChEBI" id="CHEBI:30616"/>
        <dbReference type="ChEBI" id="CHEBI:43474"/>
        <dbReference type="ChEBI" id="CHEBI:456216"/>
        <dbReference type="EC" id="5.6.2.3"/>
    </reaction>
</comment>
<feature type="domain" description="DNA helicase Pif1-like DEAD-box helicase" evidence="3">
    <location>
        <begin position="137"/>
        <end position="249"/>
    </location>
</feature>
<dbReference type="InterPro" id="IPR051055">
    <property type="entry name" value="PIF1_helicase"/>
</dbReference>
<accession>A0A397IRG7</accession>
<keyword evidence="1" id="KW-0233">DNA recombination</keyword>
<dbReference type="InterPro" id="IPR010285">
    <property type="entry name" value="DNA_helicase_pif1-like_DEAD"/>
</dbReference>
<dbReference type="EC" id="5.6.2.3" evidence="1"/>
<keyword evidence="1" id="KW-0234">DNA repair</keyword>
<protein>
    <recommendedName>
        <fullName evidence="1">ATP-dependent DNA helicase</fullName>
        <ecNumber evidence="1">5.6.2.3</ecNumber>
    </recommendedName>
</protein>
<keyword evidence="1" id="KW-0067">ATP-binding</keyword>
<dbReference type="Gene3D" id="3.40.50.300">
    <property type="entry name" value="P-loop containing nucleotide triphosphate hydrolases"/>
    <property type="match status" value="3"/>
</dbReference>
<feature type="region of interest" description="Disordered" evidence="2">
    <location>
        <begin position="1"/>
        <end position="21"/>
    </location>
</feature>
<dbReference type="PANTHER" id="PTHR47642">
    <property type="entry name" value="ATP-DEPENDENT DNA HELICASE"/>
    <property type="match status" value="1"/>
</dbReference>
<dbReference type="PANTHER" id="PTHR47642:SF6">
    <property type="entry name" value="ATP-DEPENDENT DNA HELICASE"/>
    <property type="match status" value="1"/>
</dbReference>
<dbReference type="GO" id="GO:0006281">
    <property type="term" value="P:DNA repair"/>
    <property type="evidence" value="ECO:0007669"/>
    <property type="project" value="UniProtKB-KW"/>
</dbReference>
<sequence length="513" mass="57981">MGPGANIDNSSDLGSHDMDRNHDWINDAKQRYSNDDLASAETFMHQASSSNRIEENDNYCDIMDYQSLNEKQMTVFKRIELHYQNMLAEHQEEPLRIIIMGTAGTGKSYLIKAIKCRLNEMAGVESKTSILILAPTGEKLKDVKYIIIDEKSMIGCRILALVDMWLRQAFPKYKNEPFGSRSIVIFGDFGQLPPVLDLPMYTDVLRDPLSNNGHATYLLFQEVYKLDVVQRQSGNSKEQEEFRDILLRLHVKYIIIDEKSMIGCRILALVDMWLRQAFPKYKNEPFGSRSIVIFGDFGQLPPVLDLPMYTDVLRDPLSNNGHATYLLFQEVYKLDVVQRQSGNSKEQEEFRDILLRLRNGESTLPDWKILTTRFEEKLSGVESNQFSDAMFLSPKWSEVNVINIDNLGSLNVPVAKILAIHTGGSEAKRADSDIAHGLEVQLLLARGARIMLTANIWTEAELVNSSIGTIQDILFGDKGPPSLPIAVFINFENYKGPTITALEGTKVVPITPV</sequence>
<keyword evidence="1" id="KW-0227">DNA damage</keyword>
<dbReference type="SUPFAM" id="SSF52540">
    <property type="entry name" value="P-loop containing nucleoside triphosphate hydrolases"/>
    <property type="match status" value="3"/>
</dbReference>
<keyword evidence="1" id="KW-0378">Hydrolase</keyword>
<keyword evidence="1" id="KW-0347">Helicase</keyword>
<keyword evidence="1" id="KW-0547">Nucleotide-binding</keyword>
<dbReference type="GO" id="GO:0016887">
    <property type="term" value="F:ATP hydrolysis activity"/>
    <property type="evidence" value="ECO:0007669"/>
    <property type="project" value="RHEA"/>
</dbReference>
<dbReference type="OrthoDB" id="1884788at2759"/>
<dbReference type="Pfam" id="PF05970">
    <property type="entry name" value="PIF1"/>
    <property type="match status" value="2"/>
</dbReference>
<name>A0A397IRG7_9GLOM</name>
<dbReference type="GO" id="GO:0005524">
    <property type="term" value="F:ATP binding"/>
    <property type="evidence" value="ECO:0007669"/>
    <property type="project" value="UniProtKB-KW"/>
</dbReference>
<dbReference type="STRING" id="1348612.A0A397IRG7"/>
<dbReference type="InterPro" id="IPR027417">
    <property type="entry name" value="P-loop_NTPase"/>
</dbReference>
<comment type="cofactor">
    <cofactor evidence="1">
        <name>Mg(2+)</name>
        <dbReference type="ChEBI" id="CHEBI:18420"/>
    </cofactor>
</comment>
<dbReference type="GO" id="GO:0043139">
    <property type="term" value="F:5'-3' DNA helicase activity"/>
    <property type="evidence" value="ECO:0007669"/>
    <property type="project" value="UniProtKB-EC"/>
</dbReference>
<dbReference type="AlphaFoldDB" id="A0A397IRG7"/>
<dbReference type="GO" id="GO:0006310">
    <property type="term" value="P:DNA recombination"/>
    <property type="evidence" value="ECO:0007669"/>
    <property type="project" value="UniProtKB-KW"/>
</dbReference>
<reference evidence="4 5" key="1">
    <citation type="submission" date="2018-08" db="EMBL/GenBank/DDBJ databases">
        <title>Genome and evolution of the arbuscular mycorrhizal fungus Diversispora epigaea (formerly Glomus versiforme) and its bacterial endosymbionts.</title>
        <authorList>
            <person name="Sun X."/>
            <person name="Fei Z."/>
            <person name="Harrison M."/>
        </authorList>
    </citation>
    <scope>NUCLEOTIDE SEQUENCE [LARGE SCALE GENOMIC DNA]</scope>
    <source>
        <strain evidence="4 5">IT104</strain>
    </source>
</reference>
<keyword evidence="5" id="KW-1185">Reference proteome</keyword>
<comment type="caution">
    <text evidence="4">The sequence shown here is derived from an EMBL/GenBank/DDBJ whole genome shotgun (WGS) entry which is preliminary data.</text>
</comment>
<gene>
    <name evidence="4" type="ORF">Glove_159g42</name>
</gene>
<dbReference type="EMBL" id="PQFF01000150">
    <property type="protein sequence ID" value="RHZ78599.1"/>
    <property type="molecule type" value="Genomic_DNA"/>
</dbReference>
<evidence type="ECO:0000313" key="4">
    <source>
        <dbReference type="EMBL" id="RHZ78599.1"/>
    </source>
</evidence>